<organism evidence="2 3">
    <name type="scientific">Temnothorax longispinosus</name>
    <dbReference type="NCBI Taxonomy" id="300112"/>
    <lineage>
        <taxon>Eukaryota</taxon>
        <taxon>Metazoa</taxon>
        <taxon>Ecdysozoa</taxon>
        <taxon>Arthropoda</taxon>
        <taxon>Hexapoda</taxon>
        <taxon>Insecta</taxon>
        <taxon>Pterygota</taxon>
        <taxon>Neoptera</taxon>
        <taxon>Endopterygota</taxon>
        <taxon>Hymenoptera</taxon>
        <taxon>Apocrita</taxon>
        <taxon>Aculeata</taxon>
        <taxon>Formicoidea</taxon>
        <taxon>Formicidae</taxon>
        <taxon>Myrmicinae</taxon>
        <taxon>Temnothorax</taxon>
    </lineage>
</organism>
<proteinExistence type="predicted"/>
<sequence length="161" mass="18341">MSKSKGSREAHCSNEFRKDTRRKQRISINQWDVEKEKNTTLNAAKKLKNCTNVSVAKDKSISYRILNFNFVFTEISQFVKCKECGGDIKFYPESTRGLGFKIMLTCQLCKPRLIPSCPQIGLAFEINRRFTFAMRCIGQGPTGEKILRIDGFTASCRPKVA</sequence>
<dbReference type="Proteomes" id="UP000310200">
    <property type="component" value="Unassembled WGS sequence"/>
</dbReference>
<reference evidence="2 3" key="1">
    <citation type="journal article" date="2019" name="Philos. Trans. R. Soc. Lond., B, Biol. Sci.">
        <title>Ant behaviour and brain gene expression of defending hosts depend on the ecological success of the intruding social parasite.</title>
        <authorList>
            <person name="Kaur R."/>
            <person name="Stoldt M."/>
            <person name="Jongepier E."/>
            <person name="Feldmeyer B."/>
            <person name="Menzel F."/>
            <person name="Bornberg-Bauer E."/>
            <person name="Foitzik S."/>
        </authorList>
    </citation>
    <scope>NUCLEOTIDE SEQUENCE [LARGE SCALE GENOMIC DNA]</scope>
    <source>
        <tissue evidence="2">Whole body</tissue>
    </source>
</reference>
<keyword evidence="3" id="KW-1185">Reference proteome</keyword>
<evidence type="ECO:0000313" key="2">
    <source>
        <dbReference type="EMBL" id="TGZ49171.1"/>
    </source>
</evidence>
<accession>A0A4S2KI14</accession>
<dbReference type="EMBL" id="QBLH01002203">
    <property type="protein sequence ID" value="TGZ49171.1"/>
    <property type="molecule type" value="Genomic_DNA"/>
</dbReference>
<feature type="region of interest" description="Disordered" evidence="1">
    <location>
        <begin position="1"/>
        <end position="21"/>
    </location>
</feature>
<comment type="caution">
    <text evidence="2">The sequence shown here is derived from an EMBL/GenBank/DDBJ whole genome shotgun (WGS) entry which is preliminary data.</text>
</comment>
<feature type="compositionally biased region" description="Basic and acidic residues" evidence="1">
    <location>
        <begin position="1"/>
        <end position="18"/>
    </location>
</feature>
<evidence type="ECO:0000313" key="3">
    <source>
        <dbReference type="Proteomes" id="UP000310200"/>
    </source>
</evidence>
<evidence type="ECO:0000256" key="1">
    <source>
        <dbReference type="SAM" id="MobiDB-lite"/>
    </source>
</evidence>
<gene>
    <name evidence="2" type="ORF">DBV15_12981</name>
</gene>
<name>A0A4S2KI14_9HYME</name>
<dbReference type="AlphaFoldDB" id="A0A4S2KI14"/>
<protein>
    <submittedName>
        <fullName evidence="2">Uncharacterized protein</fullName>
    </submittedName>
</protein>